<reference evidence="3" key="1">
    <citation type="journal article" date="2019" name="Int. J. Syst. Evol. Microbiol.">
        <title>The Global Catalogue of Microorganisms (GCM) 10K type strain sequencing project: providing services to taxonomists for standard genome sequencing and annotation.</title>
        <authorList>
            <consortium name="The Broad Institute Genomics Platform"/>
            <consortium name="The Broad Institute Genome Sequencing Center for Infectious Disease"/>
            <person name="Wu L."/>
            <person name="Ma J."/>
        </authorList>
    </citation>
    <scope>NUCLEOTIDE SEQUENCE [LARGE SCALE GENOMIC DNA]</scope>
    <source>
        <strain evidence="3">JCM 18392</strain>
    </source>
</reference>
<protein>
    <submittedName>
        <fullName evidence="2">Uncharacterized protein</fullName>
    </submittedName>
</protein>
<evidence type="ECO:0000256" key="1">
    <source>
        <dbReference type="SAM" id="MobiDB-lite"/>
    </source>
</evidence>
<dbReference type="RefSeq" id="WP_345294706.1">
    <property type="nucleotide sequence ID" value="NZ_BAABJY010000002.1"/>
</dbReference>
<evidence type="ECO:0000313" key="3">
    <source>
        <dbReference type="Proteomes" id="UP001501323"/>
    </source>
</evidence>
<comment type="caution">
    <text evidence="2">The sequence shown here is derived from an EMBL/GenBank/DDBJ whole genome shotgun (WGS) entry which is preliminary data.</text>
</comment>
<evidence type="ECO:0000313" key="2">
    <source>
        <dbReference type="EMBL" id="GAA4862286.1"/>
    </source>
</evidence>
<feature type="compositionally biased region" description="Low complexity" evidence="1">
    <location>
        <begin position="123"/>
        <end position="140"/>
    </location>
</feature>
<dbReference type="EMBL" id="BAABJY010000002">
    <property type="protein sequence ID" value="GAA4862286.1"/>
    <property type="molecule type" value="Genomic_DNA"/>
</dbReference>
<sequence length="359" mass="38272">MSLTLGLTGMDPDTEVALKIAFAEANERLDERWELVPENEADHVIVDMDSMYGPMSWLRLHAAGKTVVGLTSVERTQTEFRLSRPFDGQKVHALLVELEQPSSAAGHSVDAPSPEATVRTEPTDAGGAAEPEPADASAGDAFEDDHAVPEPVEAPVVPEPAAPEPEIPARDPVFADWLRPGALAGRVRYRRGDGPALFIDPASQAWHGPSALKSVAPSISGTVEESDFETLDDARWTAEAAAAGDPQPLPRLAWLAGLVAGQGSLLPEHEADGRYALAKWPQTEREYPKHFRIATAMMKGPATVAEIADASSVPAADVADFINANLVTGYAQFVPETPPEPEEAPKKPGGGLLGRLRNR</sequence>
<accession>A0ABP9DWP0</accession>
<feature type="region of interest" description="Disordered" evidence="1">
    <location>
        <begin position="102"/>
        <end position="142"/>
    </location>
</feature>
<organism evidence="2 3">
    <name type="scientific">Luteimonas vadosa</name>
    <dbReference type="NCBI Taxonomy" id="1165507"/>
    <lineage>
        <taxon>Bacteria</taxon>
        <taxon>Pseudomonadati</taxon>
        <taxon>Pseudomonadota</taxon>
        <taxon>Gammaproteobacteria</taxon>
        <taxon>Lysobacterales</taxon>
        <taxon>Lysobacteraceae</taxon>
        <taxon>Luteimonas</taxon>
    </lineage>
</organism>
<feature type="region of interest" description="Disordered" evidence="1">
    <location>
        <begin position="333"/>
        <end position="359"/>
    </location>
</feature>
<name>A0ABP9DWP0_9GAMM</name>
<gene>
    <name evidence="2" type="ORF">GCM10023332_12940</name>
</gene>
<proteinExistence type="predicted"/>
<keyword evidence="3" id="KW-1185">Reference proteome</keyword>
<dbReference type="Proteomes" id="UP001501323">
    <property type="component" value="Unassembled WGS sequence"/>
</dbReference>